<evidence type="ECO:0000313" key="4">
    <source>
        <dbReference type="Proteomes" id="UP001153076"/>
    </source>
</evidence>
<keyword evidence="4" id="KW-1185">Reference proteome</keyword>
<evidence type="ECO:0000259" key="2">
    <source>
        <dbReference type="Pfam" id="PF03108"/>
    </source>
</evidence>
<evidence type="ECO:0000313" key="3">
    <source>
        <dbReference type="EMBL" id="KAJ8443021.1"/>
    </source>
</evidence>
<proteinExistence type="predicted"/>
<feature type="compositionally biased region" description="Basic and acidic residues" evidence="1">
    <location>
        <begin position="37"/>
        <end position="47"/>
    </location>
</feature>
<dbReference type="EMBL" id="JAKOGI010000129">
    <property type="protein sequence ID" value="KAJ8443021.1"/>
    <property type="molecule type" value="Genomic_DNA"/>
</dbReference>
<feature type="compositionally biased region" description="Polar residues" evidence="1">
    <location>
        <begin position="27"/>
        <end position="36"/>
    </location>
</feature>
<comment type="caution">
    <text evidence="3">The sequence shown here is derived from an EMBL/GenBank/DDBJ whole genome shotgun (WGS) entry which is preliminary data.</text>
</comment>
<dbReference type="AlphaFoldDB" id="A0A9Q1KF08"/>
<gene>
    <name evidence="3" type="ORF">Cgig2_028244</name>
</gene>
<organism evidence="3 4">
    <name type="scientific">Carnegiea gigantea</name>
    <dbReference type="NCBI Taxonomy" id="171969"/>
    <lineage>
        <taxon>Eukaryota</taxon>
        <taxon>Viridiplantae</taxon>
        <taxon>Streptophyta</taxon>
        <taxon>Embryophyta</taxon>
        <taxon>Tracheophyta</taxon>
        <taxon>Spermatophyta</taxon>
        <taxon>Magnoliopsida</taxon>
        <taxon>eudicotyledons</taxon>
        <taxon>Gunneridae</taxon>
        <taxon>Pentapetalae</taxon>
        <taxon>Caryophyllales</taxon>
        <taxon>Cactineae</taxon>
        <taxon>Cactaceae</taxon>
        <taxon>Cactoideae</taxon>
        <taxon>Echinocereeae</taxon>
        <taxon>Carnegiea</taxon>
    </lineage>
</organism>
<protein>
    <recommendedName>
        <fullName evidence="2">Transposase MuDR plant domain-containing protein</fullName>
    </recommendedName>
</protein>
<evidence type="ECO:0000256" key="1">
    <source>
        <dbReference type="SAM" id="MobiDB-lite"/>
    </source>
</evidence>
<dbReference type="Pfam" id="PF03108">
    <property type="entry name" value="DBD_Tnp_Mut"/>
    <property type="match status" value="1"/>
</dbReference>
<feature type="region of interest" description="Disordered" evidence="1">
    <location>
        <begin position="27"/>
        <end position="54"/>
    </location>
</feature>
<sequence length="172" mass="19066">MDLGLKTERIGNKRMLLMIYAYYQDSDNTDSPVSSESDVHDDGGDKGRKQKKKKNNGVELEVGLKFIDKEQLREAVEDYRIMKGYDIRITHSDKKRFIGASFQDSSTCAEAAFAGPETASGAVTYVRATLGHTVSIVLAYASTIETRNEPIVELASHEPVFKTAIPEIAAQF</sequence>
<accession>A0A9Q1KF08</accession>
<feature type="domain" description="Transposase MuDR plant" evidence="2">
    <location>
        <begin position="58"/>
        <end position="98"/>
    </location>
</feature>
<dbReference type="Proteomes" id="UP001153076">
    <property type="component" value="Unassembled WGS sequence"/>
</dbReference>
<reference evidence="3" key="1">
    <citation type="submission" date="2022-04" db="EMBL/GenBank/DDBJ databases">
        <title>Carnegiea gigantea Genome sequencing and assembly v2.</title>
        <authorList>
            <person name="Copetti D."/>
            <person name="Sanderson M.J."/>
            <person name="Burquez A."/>
            <person name="Wojciechowski M.F."/>
        </authorList>
    </citation>
    <scope>NUCLEOTIDE SEQUENCE</scope>
    <source>
        <strain evidence="3">SGP5-SGP5p</strain>
        <tissue evidence="3">Aerial part</tissue>
    </source>
</reference>
<dbReference type="InterPro" id="IPR004332">
    <property type="entry name" value="Transposase_MuDR"/>
</dbReference>
<name>A0A9Q1KF08_9CARY</name>